<organism evidence="9 10">
    <name type="scientific">Basidiobolus ranarum</name>
    <dbReference type="NCBI Taxonomy" id="34480"/>
    <lineage>
        <taxon>Eukaryota</taxon>
        <taxon>Fungi</taxon>
        <taxon>Fungi incertae sedis</taxon>
        <taxon>Zoopagomycota</taxon>
        <taxon>Entomophthoromycotina</taxon>
        <taxon>Basidiobolomycetes</taxon>
        <taxon>Basidiobolales</taxon>
        <taxon>Basidiobolaceae</taxon>
        <taxon>Basidiobolus</taxon>
    </lineage>
</organism>
<gene>
    <name evidence="9" type="ORF">K7432_012591</name>
</gene>
<feature type="region of interest" description="Disordered" evidence="5">
    <location>
        <begin position="1128"/>
        <end position="1156"/>
    </location>
</feature>
<keyword evidence="10" id="KW-1185">Reference proteome</keyword>
<reference evidence="9 10" key="1">
    <citation type="submission" date="2023-04" db="EMBL/GenBank/DDBJ databases">
        <title>Genome of Basidiobolus ranarum AG-B5.</title>
        <authorList>
            <person name="Stajich J.E."/>
            <person name="Carter-House D."/>
            <person name="Gryganskyi A."/>
        </authorList>
    </citation>
    <scope>NUCLEOTIDE SEQUENCE [LARGE SCALE GENOMIC DNA]</scope>
    <source>
        <strain evidence="9 10">AG-B5</strain>
    </source>
</reference>
<dbReference type="PANTHER" id="PTHR13900:SF0">
    <property type="entry name" value="TRANSCRIPTION INITIATION FACTOR TFIID SUBUNIT 1"/>
    <property type="match status" value="1"/>
</dbReference>
<feature type="domain" description="Zinc knuckle" evidence="8">
    <location>
        <begin position="1053"/>
        <end position="1075"/>
    </location>
</feature>
<accession>A0ABR2WKI4</accession>
<dbReference type="InterPro" id="IPR036741">
    <property type="entry name" value="TAFII-230_TBP-bd_sf"/>
</dbReference>
<comment type="subcellular location">
    <subcellularLocation>
        <location evidence="1">Nucleus</location>
    </subcellularLocation>
</comment>
<dbReference type="EMBL" id="JASJQH010001116">
    <property type="protein sequence ID" value="KAK9762039.1"/>
    <property type="molecule type" value="Genomic_DNA"/>
</dbReference>
<feature type="region of interest" description="Disordered" evidence="5">
    <location>
        <begin position="890"/>
        <end position="911"/>
    </location>
</feature>
<keyword evidence="3" id="KW-0804">Transcription</keyword>
<evidence type="ECO:0000313" key="10">
    <source>
        <dbReference type="Proteomes" id="UP001479436"/>
    </source>
</evidence>
<dbReference type="SUPFAM" id="SSF47055">
    <property type="entry name" value="TAF(II)230 TBP-binding fragment"/>
    <property type="match status" value="1"/>
</dbReference>
<feature type="compositionally biased region" description="Acidic residues" evidence="5">
    <location>
        <begin position="894"/>
        <end position="905"/>
    </location>
</feature>
<dbReference type="PANTHER" id="PTHR13900">
    <property type="entry name" value="TRANSCRIPTION INITIATION FACTOR TFIID"/>
    <property type="match status" value="1"/>
</dbReference>
<name>A0ABR2WKI4_9FUNG</name>
<proteinExistence type="predicted"/>
<dbReference type="Pfam" id="PF09247">
    <property type="entry name" value="TBP-binding"/>
    <property type="match status" value="1"/>
</dbReference>
<evidence type="ECO:0008006" key="11">
    <source>
        <dbReference type="Google" id="ProtNLM"/>
    </source>
</evidence>
<dbReference type="Pfam" id="PF12157">
    <property type="entry name" value="DUF3591"/>
    <property type="match status" value="1"/>
</dbReference>
<evidence type="ECO:0000259" key="6">
    <source>
        <dbReference type="Pfam" id="PF09247"/>
    </source>
</evidence>
<dbReference type="Pfam" id="PF15288">
    <property type="entry name" value="zf-CCHC_6"/>
    <property type="match status" value="1"/>
</dbReference>
<evidence type="ECO:0000256" key="5">
    <source>
        <dbReference type="SAM" id="MobiDB-lite"/>
    </source>
</evidence>
<dbReference type="InterPro" id="IPR041670">
    <property type="entry name" value="Znf-CCHC_6"/>
</dbReference>
<evidence type="ECO:0000256" key="4">
    <source>
        <dbReference type="ARBA" id="ARBA00023242"/>
    </source>
</evidence>
<feature type="domain" description="Transcription initiation factor TFIID subunit 1 histone acetyltransferase" evidence="7">
    <location>
        <begin position="439"/>
        <end position="887"/>
    </location>
</feature>
<evidence type="ECO:0000259" key="7">
    <source>
        <dbReference type="Pfam" id="PF12157"/>
    </source>
</evidence>
<evidence type="ECO:0000313" key="9">
    <source>
        <dbReference type="EMBL" id="KAK9762039.1"/>
    </source>
</evidence>
<dbReference type="InterPro" id="IPR009067">
    <property type="entry name" value="TAF_II_230-bd"/>
</dbReference>
<dbReference type="Proteomes" id="UP001479436">
    <property type="component" value="Unassembled WGS sequence"/>
</dbReference>
<comment type="caution">
    <text evidence="9">The sequence shown here is derived from an EMBL/GenBank/DDBJ whole genome shotgun (WGS) entry which is preliminary data.</text>
</comment>
<protein>
    <recommendedName>
        <fullName evidence="11">Transcription initiation factor TFIID subunit 1</fullName>
    </recommendedName>
</protein>
<dbReference type="InterPro" id="IPR022591">
    <property type="entry name" value="TAF1_HAT_dom"/>
</dbReference>
<sequence length="1156" mass="132165">MSFAGYLFGNIDEKGHLDNTGLDEELRESLEKVTEDGDNRLLDQFFSVSSLGLDRNDEYAQENAVSDVEINSMAENVDLVKPVEDAVDYSDFNELADDQMFTNKYFQRGMRAMNSGDSSLRNISRLSNATSDLDDDYDVDNSKEDRIKTTISLADIQKPQQPTIATIEPSALTIHSKIIDNENHPVDIKALYPAFEKDRILKFSDLFSIKIPKRYYKPKKTLTISAPQDVSFATDDRDLFELPLNIEPRMSVIQQYCGSLDGPDLDVNKQEAFVTLPSESDEDSEEDIKNTAETLETEFKVPEIYHSVMLDSWEDKIVWDDNEEEQDDGLDLHSDSQAQSKLKHSNDIFSFRNYDMEDGDWTKSIIWDFKEPFVPFTKLILDLNDTNMLFDTNSNLDFQKSSSHEQKTSKKSKKSAKKAIIQVEAPRLDPRSKATLDKFNLSNDRYYEALKKRRVRQTFGQLDVQHSLPALRLQAPFFKSKLTKGDLRAFHRPSAQFPHNVLLKISRVRSGKKKKSKKEFSEIIRSSKDLSLKDRSNYILLEYSEEYPPIVQNTGMGSLLINYYRKIDNDDEEVPQLDIGDPFILDVADASPFMNFGNVEPGQIIQTLYNNLIRAPLFKQPARETDFLLIRHTYKGTAKYYIREIPYLFVVGQTYPVQEVPGPHSRKITTTIKNRLQVAAYRIIKKDPQHVLKVSKLARAFPEYSEGQIRQRLKEFAEFQRKGDVNGCWKLKPHVPLPVEEDLRKMVTPEMVCLYESMLVGQRHLQDAGYGKSADGEEETNEDSESKLDIEEQLAPWITTRNFIYATQGKAMLKLHGPGDPTGRGEGFSFIRVSMKDIFLRAGESAEEKLAEIEARPKSAHRYNVAEQQQIYREEIARIWNAQFQALSSTEELPMSEEESGDNLDDELHTPSHRFRSRSLSVCSVDDDLSVSGIGNQNKILVIKRLVRDKNGETSWQSEVVKDPVVMNAYLRQRQLIEEQTTSVEMLEPSNDEDKNRRMKKRIQDRLATLKRNQERRQARAKAREVTLSSLKSSSILSSATPTKSGKKELIRRCGNCGELGHMKTNKKCPMYYSSVNSSNVGTPVPIREQDGSFQDDEPTIRVEGTKISIPKSAIQKVSEPLTVRLPSNIFTNTKRKRNEESDGEDTSADLAQSRR</sequence>
<evidence type="ECO:0000256" key="2">
    <source>
        <dbReference type="ARBA" id="ARBA00023015"/>
    </source>
</evidence>
<keyword evidence="4" id="KW-0539">Nucleus</keyword>
<evidence type="ECO:0000256" key="3">
    <source>
        <dbReference type="ARBA" id="ARBA00023163"/>
    </source>
</evidence>
<dbReference type="Gene3D" id="1.10.1100.10">
    <property type="entry name" value="TAFII-230 TBP-binding domain"/>
    <property type="match status" value="1"/>
</dbReference>
<keyword evidence="2" id="KW-0805">Transcription regulation</keyword>
<dbReference type="InterPro" id="IPR040240">
    <property type="entry name" value="TAF1"/>
</dbReference>
<evidence type="ECO:0000259" key="8">
    <source>
        <dbReference type="Pfam" id="PF15288"/>
    </source>
</evidence>
<feature type="region of interest" description="Disordered" evidence="5">
    <location>
        <begin position="769"/>
        <end position="788"/>
    </location>
</feature>
<evidence type="ECO:0000256" key="1">
    <source>
        <dbReference type="ARBA" id="ARBA00004123"/>
    </source>
</evidence>
<feature type="domain" description="TAFII-230 TBP-binding" evidence="6">
    <location>
        <begin position="1"/>
        <end position="35"/>
    </location>
</feature>